<evidence type="ECO:0000313" key="1">
    <source>
        <dbReference type="EMBL" id="MBS5413628.1"/>
    </source>
</evidence>
<dbReference type="Proteomes" id="UP000782901">
    <property type="component" value="Unassembled WGS sequence"/>
</dbReference>
<gene>
    <name evidence="1" type="ORF">KHY35_23470</name>
</gene>
<dbReference type="AlphaFoldDB" id="A0A943E1B9"/>
<reference evidence="1" key="1">
    <citation type="submission" date="2021-02" db="EMBL/GenBank/DDBJ databases">
        <title>Infant gut strain persistence is associated with maternal origin, phylogeny, and functional potential including surface adhesion and iron acquisition.</title>
        <authorList>
            <person name="Lou Y.C."/>
        </authorList>
    </citation>
    <scope>NUCLEOTIDE SEQUENCE</scope>
    <source>
        <strain evidence="1">L3_082_243G1_dasL3_082_243G1_maxbin2.maxbin.015s ta_sub</strain>
    </source>
</reference>
<evidence type="ECO:0000313" key="2">
    <source>
        <dbReference type="Proteomes" id="UP000782901"/>
    </source>
</evidence>
<name>A0A943E1B9_BACT4</name>
<proteinExistence type="predicted"/>
<sequence>MRHDAWLSQQPAHPRRMDRVGGRSCVRYGEREDRHGMDPGADLAAVCEALVGQGDDYRSHPGIRNLVLGKY</sequence>
<accession>A0A943E1B9</accession>
<protein>
    <submittedName>
        <fullName evidence="1">Uncharacterized protein</fullName>
    </submittedName>
</protein>
<comment type="caution">
    <text evidence="1">The sequence shown here is derived from an EMBL/GenBank/DDBJ whole genome shotgun (WGS) entry which is preliminary data.</text>
</comment>
<dbReference type="EMBL" id="JAGZEE010000069">
    <property type="protein sequence ID" value="MBS5413628.1"/>
    <property type="molecule type" value="Genomic_DNA"/>
</dbReference>
<organism evidence="1 2">
    <name type="scientific">Bacteroides thetaiotaomicron</name>
    <dbReference type="NCBI Taxonomy" id="818"/>
    <lineage>
        <taxon>Bacteria</taxon>
        <taxon>Pseudomonadati</taxon>
        <taxon>Bacteroidota</taxon>
        <taxon>Bacteroidia</taxon>
        <taxon>Bacteroidales</taxon>
        <taxon>Bacteroidaceae</taxon>
        <taxon>Bacteroides</taxon>
    </lineage>
</organism>